<sequence length="230" mass="26434">MSDCNGSNARMWLHTIPHLSFESDLVLNPMLALSALHLHSLSPDDLAMAVVLRRYIDRALLSAIMLSHNYWLLAHQPQPDEPYELPLLAFKMIEGLGSVFAQERDYLDELGYGWFGGEEAPPEIVYTEARDYVLCYYRAFCSGAPARNFWRFVGFMPARCQPGYRQMLQKHDPLAMALMARMLALLRGLAHTWWLNGQGEYEVVERDVRGICQLMDWPLSVLNKDIVLER</sequence>
<dbReference type="PANTHER" id="PTHR47657:SF7">
    <property type="entry name" value="STEROL REGULATORY ELEMENT-BINDING PROTEIN ECM22"/>
    <property type="match status" value="1"/>
</dbReference>
<dbReference type="InterPro" id="IPR052400">
    <property type="entry name" value="Zn2-C6_fungal_TF"/>
</dbReference>
<gene>
    <name evidence="1" type="ORF">B0T17DRAFT_587798</name>
</gene>
<keyword evidence="2" id="KW-1185">Reference proteome</keyword>
<dbReference type="GO" id="GO:0000981">
    <property type="term" value="F:DNA-binding transcription factor activity, RNA polymerase II-specific"/>
    <property type="evidence" value="ECO:0007669"/>
    <property type="project" value="TreeGrafter"/>
</dbReference>
<proteinExistence type="predicted"/>
<evidence type="ECO:0000313" key="1">
    <source>
        <dbReference type="EMBL" id="KAK0636734.1"/>
    </source>
</evidence>
<evidence type="ECO:0000313" key="2">
    <source>
        <dbReference type="Proteomes" id="UP001174934"/>
    </source>
</evidence>
<dbReference type="PANTHER" id="PTHR47657">
    <property type="entry name" value="STEROL REGULATORY ELEMENT-BINDING PROTEIN ECM22"/>
    <property type="match status" value="1"/>
</dbReference>
<organism evidence="1 2">
    <name type="scientific">Bombardia bombarda</name>
    <dbReference type="NCBI Taxonomy" id="252184"/>
    <lineage>
        <taxon>Eukaryota</taxon>
        <taxon>Fungi</taxon>
        <taxon>Dikarya</taxon>
        <taxon>Ascomycota</taxon>
        <taxon>Pezizomycotina</taxon>
        <taxon>Sordariomycetes</taxon>
        <taxon>Sordariomycetidae</taxon>
        <taxon>Sordariales</taxon>
        <taxon>Lasiosphaeriaceae</taxon>
        <taxon>Bombardia</taxon>
    </lineage>
</organism>
<dbReference type="EMBL" id="JAULSR010000001">
    <property type="protein sequence ID" value="KAK0636734.1"/>
    <property type="molecule type" value="Genomic_DNA"/>
</dbReference>
<dbReference type="AlphaFoldDB" id="A0AA39XMF2"/>
<protein>
    <submittedName>
        <fullName evidence="1">Uncharacterized protein</fullName>
    </submittedName>
</protein>
<reference evidence="1" key="1">
    <citation type="submission" date="2023-06" db="EMBL/GenBank/DDBJ databases">
        <title>Genome-scale phylogeny and comparative genomics of the fungal order Sordariales.</title>
        <authorList>
            <consortium name="Lawrence Berkeley National Laboratory"/>
            <person name="Hensen N."/>
            <person name="Bonometti L."/>
            <person name="Westerberg I."/>
            <person name="Brannstrom I.O."/>
            <person name="Guillou S."/>
            <person name="Cros-Aarteil S."/>
            <person name="Calhoun S."/>
            <person name="Haridas S."/>
            <person name="Kuo A."/>
            <person name="Mondo S."/>
            <person name="Pangilinan J."/>
            <person name="Riley R."/>
            <person name="LaButti K."/>
            <person name="Andreopoulos B."/>
            <person name="Lipzen A."/>
            <person name="Chen C."/>
            <person name="Yanf M."/>
            <person name="Daum C."/>
            <person name="Ng V."/>
            <person name="Clum A."/>
            <person name="Steindorff A."/>
            <person name="Ohm R."/>
            <person name="Martin F."/>
            <person name="Silar P."/>
            <person name="Natvig D."/>
            <person name="Lalanne C."/>
            <person name="Gautier V."/>
            <person name="Ament-velasquez S.L."/>
            <person name="Kruys A."/>
            <person name="Hutchinson M.I."/>
            <person name="Powell A.J."/>
            <person name="Barry K."/>
            <person name="Miller A.N."/>
            <person name="Grigoriev I.V."/>
            <person name="Debuchy R."/>
            <person name="Gladieux P."/>
            <person name="Thoren M.H."/>
            <person name="Johannesson H."/>
        </authorList>
    </citation>
    <scope>NUCLEOTIDE SEQUENCE</scope>
    <source>
        <strain evidence="1">SMH3391-2</strain>
    </source>
</reference>
<accession>A0AA39XMF2</accession>
<dbReference type="Proteomes" id="UP001174934">
    <property type="component" value="Unassembled WGS sequence"/>
</dbReference>
<comment type="caution">
    <text evidence="1">The sequence shown here is derived from an EMBL/GenBank/DDBJ whole genome shotgun (WGS) entry which is preliminary data.</text>
</comment>
<name>A0AA39XMF2_9PEZI</name>